<dbReference type="PANTHER" id="PTHR30050">
    <property type="entry name" value="CHROMOSOMAL REPLICATION INITIATOR PROTEIN DNAA"/>
    <property type="match status" value="1"/>
</dbReference>
<evidence type="ECO:0000256" key="3">
    <source>
        <dbReference type="ARBA" id="ARBA00022840"/>
    </source>
</evidence>
<dbReference type="PIRSF" id="PIRSF003073">
    <property type="entry name" value="DNAC_TnpB_IstB"/>
    <property type="match status" value="1"/>
</dbReference>
<dbReference type="NCBIfam" id="NF038214">
    <property type="entry name" value="IS21_help_AAA"/>
    <property type="match status" value="1"/>
</dbReference>
<comment type="similarity">
    <text evidence="1">Belongs to the IS21/IS1162 putative ATP-binding protein family.</text>
</comment>
<dbReference type="Pfam" id="PF01695">
    <property type="entry name" value="IstB_IS21"/>
    <property type="match status" value="1"/>
</dbReference>
<dbReference type="SMART" id="SM00382">
    <property type="entry name" value="AAA"/>
    <property type="match status" value="1"/>
</dbReference>
<name>A0A0F5J5T3_9BACT</name>
<dbReference type="HOGENOM" id="CLU_062999_7_0_10"/>
<organism evidence="5 6">
    <name type="scientific">Parabacteroides goldsteinii DSM 19448 = WAL 12034</name>
    <dbReference type="NCBI Taxonomy" id="927665"/>
    <lineage>
        <taxon>Bacteria</taxon>
        <taxon>Pseudomonadati</taxon>
        <taxon>Bacteroidota</taxon>
        <taxon>Bacteroidia</taxon>
        <taxon>Bacteroidales</taxon>
        <taxon>Tannerellaceae</taxon>
        <taxon>Parabacteroides</taxon>
    </lineage>
</organism>
<reference evidence="5 6" key="1">
    <citation type="submission" date="2013-04" db="EMBL/GenBank/DDBJ databases">
        <title>The Genome Sequence of Parabacteroides goldsteinii DSM 19448.</title>
        <authorList>
            <consortium name="The Broad Institute Genomics Platform"/>
            <person name="Earl A."/>
            <person name="Ward D."/>
            <person name="Feldgarden M."/>
            <person name="Gevers D."/>
            <person name="Martens E."/>
            <person name="Sakamoto M."/>
            <person name="Benno Y."/>
            <person name="Song Y."/>
            <person name="Liu C."/>
            <person name="Lee J."/>
            <person name="Bolanos M."/>
            <person name="Vaisanen M.L."/>
            <person name="Finegold S.M."/>
            <person name="Walker B."/>
            <person name="Young S."/>
            <person name="Zeng Q."/>
            <person name="Gargeya S."/>
            <person name="Fitzgerald M."/>
            <person name="Haas B."/>
            <person name="Abouelleil A."/>
            <person name="Allen A.W."/>
            <person name="Alvarado L."/>
            <person name="Arachchi H.M."/>
            <person name="Berlin A.M."/>
            <person name="Chapman S.B."/>
            <person name="Gainer-Dewar J."/>
            <person name="Goldberg J."/>
            <person name="Griggs A."/>
            <person name="Gujja S."/>
            <person name="Hansen M."/>
            <person name="Howarth C."/>
            <person name="Imamovic A."/>
            <person name="Ireland A."/>
            <person name="Larimer J."/>
            <person name="McCowan C."/>
            <person name="Murphy C."/>
            <person name="Pearson M."/>
            <person name="Poon T.W."/>
            <person name="Priest M."/>
            <person name="Roberts A."/>
            <person name="Saif S."/>
            <person name="Shea T."/>
            <person name="Sisk P."/>
            <person name="Sykes S."/>
            <person name="Wortman J."/>
            <person name="Nusbaum C."/>
            <person name="Birren B."/>
        </authorList>
    </citation>
    <scope>NUCLEOTIDE SEQUENCE [LARGE SCALE GENOMIC DNA]</scope>
    <source>
        <strain evidence="5 6">DSM 19448</strain>
    </source>
</reference>
<dbReference type="EMBL" id="AQHV01000015">
    <property type="protein sequence ID" value="KKB53261.1"/>
    <property type="molecule type" value="Genomic_DNA"/>
</dbReference>
<accession>A0A0F5J5T3</accession>
<dbReference type="GO" id="GO:0005524">
    <property type="term" value="F:ATP binding"/>
    <property type="evidence" value="ECO:0007669"/>
    <property type="project" value="UniProtKB-KW"/>
</dbReference>
<dbReference type="SUPFAM" id="SSF52540">
    <property type="entry name" value="P-loop containing nucleoside triphosphate hydrolases"/>
    <property type="match status" value="1"/>
</dbReference>
<comment type="caution">
    <text evidence="5">The sequence shown here is derived from an EMBL/GenBank/DDBJ whole genome shotgun (WGS) entry which is preliminary data.</text>
</comment>
<dbReference type="RefSeq" id="WP_009859890.1">
    <property type="nucleotide sequence ID" value="NZ_KQ033913.1"/>
</dbReference>
<dbReference type="PATRIC" id="fig|927665.4.peg.3584"/>
<dbReference type="CDD" id="cd00009">
    <property type="entry name" value="AAA"/>
    <property type="match status" value="1"/>
</dbReference>
<dbReference type="AlphaFoldDB" id="A0A0F5J5T3"/>
<dbReference type="InterPro" id="IPR002611">
    <property type="entry name" value="IstB_ATP-bd"/>
</dbReference>
<proteinExistence type="inferred from homology"/>
<evidence type="ECO:0000256" key="2">
    <source>
        <dbReference type="ARBA" id="ARBA00022741"/>
    </source>
</evidence>
<protein>
    <recommendedName>
        <fullName evidence="4">AAA+ ATPase domain-containing protein</fullName>
    </recommendedName>
</protein>
<evidence type="ECO:0000313" key="5">
    <source>
        <dbReference type="EMBL" id="KKB53261.1"/>
    </source>
</evidence>
<dbReference type="InterPro" id="IPR047661">
    <property type="entry name" value="IstB"/>
</dbReference>
<sequence>MEMNQDTLEKMFGMNLKGMYYAFKTSLETHRTESMTTDQFVSWLISSEWDDRRNRAVERAIRQASFRYKATIEEIDFSVERGLDKNLTGRLADLTFVKERKDLFITGSAGTGKSYLATAFGFQACQKGYKVLYANTSRLMGILKVAKAKGTILQELKKIERLDMLILDDFGIQPFDSQGRMNLMDIIEDRHGKKSTVITSQVPVRDWYDVIGEKTIADAVLDRIVHQAIRIELFGESLRKCKSKKESLYL</sequence>
<keyword evidence="3" id="KW-0067">ATP-binding</keyword>
<dbReference type="Gene3D" id="3.40.50.300">
    <property type="entry name" value="P-loop containing nucleotide triphosphate hydrolases"/>
    <property type="match status" value="1"/>
</dbReference>
<dbReference type="Proteomes" id="UP000033047">
    <property type="component" value="Unassembled WGS sequence"/>
</dbReference>
<feature type="domain" description="AAA+ ATPase" evidence="4">
    <location>
        <begin position="99"/>
        <end position="230"/>
    </location>
</feature>
<dbReference type="GO" id="GO:0006260">
    <property type="term" value="P:DNA replication"/>
    <property type="evidence" value="ECO:0007669"/>
    <property type="project" value="TreeGrafter"/>
</dbReference>
<evidence type="ECO:0000259" key="4">
    <source>
        <dbReference type="SMART" id="SM00382"/>
    </source>
</evidence>
<dbReference type="STRING" id="927665.HMPREF1535_03487"/>
<gene>
    <name evidence="5" type="ORF">HMPREF1535_03487</name>
</gene>
<dbReference type="InterPro" id="IPR027417">
    <property type="entry name" value="P-loop_NTPase"/>
</dbReference>
<evidence type="ECO:0000256" key="1">
    <source>
        <dbReference type="ARBA" id="ARBA00008059"/>
    </source>
</evidence>
<evidence type="ECO:0000313" key="6">
    <source>
        <dbReference type="Proteomes" id="UP000033047"/>
    </source>
</evidence>
<dbReference type="InterPro" id="IPR003593">
    <property type="entry name" value="AAA+_ATPase"/>
</dbReference>
<dbReference type="PANTHER" id="PTHR30050:SF4">
    <property type="entry name" value="ATP-BINDING PROTEIN RV3427C IN INSERTION SEQUENCE-RELATED"/>
    <property type="match status" value="1"/>
</dbReference>
<keyword evidence="2" id="KW-0547">Nucleotide-binding</keyword>
<dbReference type="InterPro" id="IPR028350">
    <property type="entry name" value="DNAC/IstB-like"/>
</dbReference>